<dbReference type="EMBL" id="JACIVD010000048">
    <property type="protein sequence ID" value="MBB1122764.1"/>
    <property type="molecule type" value="Genomic_DNA"/>
</dbReference>
<evidence type="ECO:0008006" key="3">
    <source>
        <dbReference type="Google" id="ProtNLM"/>
    </source>
</evidence>
<evidence type="ECO:0000313" key="1">
    <source>
        <dbReference type="EMBL" id="MBB1122764.1"/>
    </source>
</evidence>
<protein>
    <recommendedName>
        <fullName evidence="3">DUF771 domain-containing protein</fullName>
    </recommendedName>
</protein>
<dbReference type="Proteomes" id="UP000547628">
    <property type="component" value="Unassembled WGS sequence"/>
</dbReference>
<comment type="caution">
    <text evidence="1">The sequence shown here is derived from an EMBL/GenBank/DDBJ whole genome shotgun (WGS) entry which is preliminary data.</text>
</comment>
<gene>
    <name evidence="1" type="ORF">H5S41_02115</name>
</gene>
<evidence type="ECO:0000313" key="2">
    <source>
        <dbReference type="Proteomes" id="UP000547628"/>
    </source>
</evidence>
<organism evidence="1 2">
    <name type="scientific">Limosilactobacillus albertensis</name>
    <dbReference type="NCBI Taxonomy" id="2759752"/>
    <lineage>
        <taxon>Bacteria</taxon>
        <taxon>Bacillati</taxon>
        <taxon>Bacillota</taxon>
        <taxon>Bacilli</taxon>
        <taxon>Lactobacillales</taxon>
        <taxon>Lactobacillaceae</taxon>
        <taxon>Limosilactobacillus</taxon>
    </lineage>
</organism>
<accession>A0A839GZA3</accession>
<sequence>MTEKQNIQELVAELDELKKIVMILNDHIMSFSEARKALFHGKSPEWIEYHIVDRFPEIRTDVDPVNGWINPRIGKGHPRYVTSVVRAKLWLNANRAKIDWQAPEPKTIKKNAA</sequence>
<name>A0A839GZA3_9LACO</name>
<reference evidence="1 2" key="1">
    <citation type="submission" date="2020-07" db="EMBL/GenBank/DDBJ databases">
        <title>Description of Limosilactobacillus balticus sp. nov., Limosilactobacillus agrestis sp. nov., Limosilactobacillus albertensis sp. nov., Limosilactobacillus rudii sp. nov., Limosilactobacillus fastidiosus sp. nov., five novel Limosilactobacillus species isolated from the vertebrate gastrointestinal tract, and proposal of 6 subspecies of Limosilactobacillus reuteri adapted to the gastrointestinal tract of specific vertebrate hosts.</title>
        <authorList>
            <person name="Li F."/>
            <person name="Cheng C."/>
            <person name="Zheng J."/>
            <person name="Quevedo R.M."/>
            <person name="Li J."/>
            <person name="Roos S."/>
            <person name="Gaenzle M.G."/>
            <person name="Walter J."/>
        </authorList>
    </citation>
    <scope>NUCLEOTIDE SEQUENCE [LARGE SCALE GENOMIC DNA]</scope>
    <source>
        <strain evidence="1 2">Lr3000</strain>
    </source>
</reference>
<proteinExistence type="predicted"/>
<dbReference type="AlphaFoldDB" id="A0A839GZA3"/>
<dbReference type="RefSeq" id="WP_182602031.1">
    <property type="nucleotide sequence ID" value="NZ_JACIVD010000048.1"/>
</dbReference>